<dbReference type="PANTHER" id="PTHR30329:SF21">
    <property type="entry name" value="LIPOPROTEIN YIAD-RELATED"/>
    <property type="match status" value="1"/>
</dbReference>
<dbReference type="InterPro" id="IPR027367">
    <property type="entry name" value="Gly-zipper_YMGG"/>
</dbReference>
<dbReference type="CDD" id="cd07185">
    <property type="entry name" value="OmpA_C-like"/>
    <property type="match status" value="1"/>
</dbReference>
<dbReference type="PANTHER" id="PTHR30329">
    <property type="entry name" value="STATOR ELEMENT OF FLAGELLAR MOTOR COMPLEX"/>
    <property type="match status" value="1"/>
</dbReference>
<comment type="subcellular location">
    <subcellularLocation>
        <location evidence="1">Cell outer membrane</location>
    </subcellularLocation>
</comment>
<keyword evidence="3" id="KW-0998">Cell outer membrane</keyword>
<evidence type="ECO:0000259" key="6">
    <source>
        <dbReference type="PROSITE" id="PS51123"/>
    </source>
</evidence>
<dbReference type="AlphaFoldDB" id="A0A6G8F259"/>
<evidence type="ECO:0000256" key="3">
    <source>
        <dbReference type="ARBA" id="ARBA00023237"/>
    </source>
</evidence>
<keyword evidence="7" id="KW-0449">Lipoprotein</keyword>
<name>A0A6G8F259_9PROT</name>
<dbReference type="PROSITE" id="PS51123">
    <property type="entry name" value="OMPA_2"/>
    <property type="match status" value="1"/>
</dbReference>
<dbReference type="PROSITE" id="PS01068">
    <property type="entry name" value="OMPA_1"/>
    <property type="match status" value="1"/>
</dbReference>
<dbReference type="InterPro" id="IPR036737">
    <property type="entry name" value="OmpA-like_sf"/>
</dbReference>
<organism evidence="7">
    <name type="scientific">uncultured Alphaproteobacteria bacterium</name>
    <dbReference type="NCBI Taxonomy" id="91750"/>
    <lineage>
        <taxon>Bacteria</taxon>
        <taxon>Pseudomonadati</taxon>
        <taxon>Pseudomonadota</taxon>
        <taxon>Alphaproteobacteria</taxon>
        <taxon>environmental samples</taxon>
    </lineage>
</organism>
<proteinExistence type="predicted"/>
<sequence>MKKILSVLVMAGMLSACATDPYTGESKVSKTAWGTGIGTAVGAGIGALAGGSKGALIGAGVGALGGAATGGYMDLQARELRQQLLGTGVQVQTLDNGQILLIMPGNITFATDSAVFQTGFNSVLDSVAKVLAKYNNTAVYVTGYTDNTGSDAYNNKLSQERASAVANYLSLRGVNASRMVVRGLGKANPIASNATAEGRAQNRRVEISIQQLN</sequence>
<dbReference type="PRINTS" id="PR01021">
    <property type="entry name" value="OMPADOMAIN"/>
</dbReference>
<dbReference type="SUPFAM" id="SSF103088">
    <property type="entry name" value="OmpA-like"/>
    <property type="match status" value="1"/>
</dbReference>
<evidence type="ECO:0000256" key="4">
    <source>
        <dbReference type="PROSITE-ProRule" id="PRU00473"/>
    </source>
</evidence>
<dbReference type="InterPro" id="IPR006665">
    <property type="entry name" value="OmpA-like"/>
</dbReference>
<keyword evidence="5" id="KW-0732">Signal</keyword>
<evidence type="ECO:0000313" key="7">
    <source>
        <dbReference type="EMBL" id="QIM10306.1"/>
    </source>
</evidence>
<feature type="signal peptide" evidence="5">
    <location>
        <begin position="1"/>
        <end position="18"/>
    </location>
</feature>
<dbReference type="PROSITE" id="PS51257">
    <property type="entry name" value="PROKAR_LIPOPROTEIN"/>
    <property type="match status" value="1"/>
</dbReference>
<evidence type="ECO:0000256" key="1">
    <source>
        <dbReference type="ARBA" id="ARBA00004442"/>
    </source>
</evidence>
<dbReference type="EMBL" id="MN990728">
    <property type="protein sequence ID" value="QIM10306.1"/>
    <property type="molecule type" value="Genomic_DNA"/>
</dbReference>
<dbReference type="GO" id="GO:0009279">
    <property type="term" value="C:cell outer membrane"/>
    <property type="evidence" value="ECO:0007669"/>
    <property type="project" value="UniProtKB-SubCell"/>
</dbReference>
<dbReference type="Gene3D" id="3.30.1330.60">
    <property type="entry name" value="OmpA-like domain"/>
    <property type="match status" value="1"/>
</dbReference>
<dbReference type="InterPro" id="IPR006690">
    <property type="entry name" value="OMPA-like_CS"/>
</dbReference>
<dbReference type="InterPro" id="IPR006664">
    <property type="entry name" value="OMP_bac"/>
</dbReference>
<gene>
    <name evidence="7" type="ORF">PlAlph_0600</name>
</gene>
<accession>A0A6G8F259</accession>
<feature type="chain" id="PRO_5026126421" evidence="5">
    <location>
        <begin position="19"/>
        <end position="213"/>
    </location>
</feature>
<protein>
    <submittedName>
        <fullName evidence="7">OmpA family lipoprotein</fullName>
    </submittedName>
</protein>
<evidence type="ECO:0000256" key="2">
    <source>
        <dbReference type="ARBA" id="ARBA00023136"/>
    </source>
</evidence>
<keyword evidence="2 4" id="KW-0472">Membrane</keyword>
<dbReference type="InterPro" id="IPR050330">
    <property type="entry name" value="Bact_OuterMem_StrucFunc"/>
</dbReference>
<evidence type="ECO:0000256" key="5">
    <source>
        <dbReference type="SAM" id="SignalP"/>
    </source>
</evidence>
<reference evidence="7" key="1">
    <citation type="journal article" date="2020" name="J. ISSAAS">
        <title>Lactobacilli and other gastrointestinal microbiota of Peromyscus leucopus, reservoir host for agents of Lyme disease and other zoonoses in North America.</title>
        <authorList>
            <person name="Milovic A."/>
            <person name="Bassam K."/>
            <person name="Shao H."/>
            <person name="Chatzistamou I."/>
            <person name="Tufts D.M."/>
            <person name="Diuk-Wasser M."/>
            <person name="Barbour A.G."/>
        </authorList>
    </citation>
    <scope>NUCLEOTIDE SEQUENCE</scope>
    <source>
        <strain evidence="7">LL90</strain>
    </source>
</reference>
<dbReference type="Pfam" id="PF13441">
    <property type="entry name" value="Gly-zipper_YMGG"/>
    <property type="match status" value="1"/>
</dbReference>
<dbReference type="Pfam" id="PF00691">
    <property type="entry name" value="OmpA"/>
    <property type="match status" value="1"/>
</dbReference>
<feature type="domain" description="OmpA-like" evidence="6">
    <location>
        <begin position="96"/>
        <end position="213"/>
    </location>
</feature>